<dbReference type="Proteomes" id="UP000298471">
    <property type="component" value="Unassembled WGS sequence"/>
</dbReference>
<reference evidence="1 2" key="1">
    <citation type="submission" date="2019-04" db="EMBL/GenBank/DDBJ databases">
        <authorList>
            <person name="Feng G."/>
            <person name="Zhang J."/>
            <person name="Zhu H."/>
        </authorList>
    </citation>
    <scope>NUCLEOTIDE SEQUENCE [LARGE SCALE GENOMIC DNA]</scope>
    <source>
        <strain evidence="1 2">9PBR-1</strain>
    </source>
</reference>
<evidence type="ECO:0008006" key="3">
    <source>
        <dbReference type="Google" id="ProtNLM"/>
    </source>
</evidence>
<dbReference type="OrthoDB" id="9798438at2"/>
<dbReference type="PROSITE" id="PS51257">
    <property type="entry name" value="PROKAR_LIPOPROTEIN"/>
    <property type="match status" value="1"/>
</dbReference>
<proteinExistence type="predicted"/>
<name>A0A4Z0QCU0_9BACT</name>
<dbReference type="AlphaFoldDB" id="A0A4Z0QCU0"/>
<accession>A0A4Z0QCU0</accession>
<keyword evidence="2" id="KW-1185">Reference proteome</keyword>
<evidence type="ECO:0000313" key="1">
    <source>
        <dbReference type="EMBL" id="TGE26973.1"/>
    </source>
</evidence>
<evidence type="ECO:0000313" key="2">
    <source>
        <dbReference type="Proteomes" id="UP000298471"/>
    </source>
</evidence>
<organism evidence="1 2">
    <name type="scientific">Hymenobacter metallicola</name>
    <dbReference type="NCBI Taxonomy" id="2563114"/>
    <lineage>
        <taxon>Bacteria</taxon>
        <taxon>Pseudomonadati</taxon>
        <taxon>Bacteroidota</taxon>
        <taxon>Cytophagia</taxon>
        <taxon>Cytophagales</taxon>
        <taxon>Hymenobacteraceae</taxon>
        <taxon>Hymenobacter</taxon>
    </lineage>
</organism>
<protein>
    <recommendedName>
        <fullName evidence="3">T9SS C-terminal target domain-containing protein</fullName>
    </recommendedName>
</protein>
<dbReference type="SUPFAM" id="SSF82171">
    <property type="entry name" value="DPP6 N-terminal domain-like"/>
    <property type="match status" value="1"/>
</dbReference>
<gene>
    <name evidence="1" type="ORF">E5K02_11235</name>
</gene>
<dbReference type="RefSeq" id="WP_135394902.1">
    <property type="nucleotide sequence ID" value="NZ_SRMB01000002.1"/>
</dbReference>
<dbReference type="EMBL" id="SRMB01000002">
    <property type="protein sequence ID" value="TGE26973.1"/>
    <property type="molecule type" value="Genomic_DNA"/>
</dbReference>
<sequence length="288" mass="32620">MLFLLRDKLFPVLVFLQSVLCGCAKDEARGNFDKVSQAYEVKQIGRLNKNEVVESSGLELANSAGDLWTHGDGGNTAKLYKVTPQGDLLQTLDLDPLTNIDWEDLTRDDQNHVYIGDFGNNQNKRRNLAIYRLAGPNLQDVDTIRFRYPDQHQFPPKKPRRNFDCEAFFYHQDSLYLFTKNRGEGDWVKQYVLPARPGNHTARLVDSVRINTWITSADISPDGRTVALLGYGHVYLIEVASGRKLFDGAKSCLPISASGQAEALVFVNDHDFVFSNEKGKIYRATFRQ</sequence>
<comment type="caution">
    <text evidence="1">The sequence shown here is derived from an EMBL/GenBank/DDBJ whole genome shotgun (WGS) entry which is preliminary data.</text>
</comment>